<dbReference type="InterPro" id="IPR050127">
    <property type="entry name" value="Serine_Proteases_S1"/>
</dbReference>
<dbReference type="InterPro" id="IPR033116">
    <property type="entry name" value="TRYPSIN_SER"/>
</dbReference>
<evidence type="ECO:0000256" key="2">
    <source>
        <dbReference type="ARBA" id="ARBA00022525"/>
    </source>
</evidence>
<dbReference type="GO" id="GO:0006508">
    <property type="term" value="P:proteolysis"/>
    <property type="evidence" value="ECO:0007669"/>
    <property type="project" value="UniProtKB-KW"/>
</dbReference>
<dbReference type="EMBL" id="LR902056">
    <property type="protein sequence ID" value="CAD7249883.1"/>
    <property type="molecule type" value="Genomic_DNA"/>
</dbReference>
<dbReference type="SMART" id="SM00020">
    <property type="entry name" value="Tryp_SPc"/>
    <property type="match status" value="2"/>
</dbReference>
<comment type="similarity">
    <text evidence="10">Belongs to the peptidase S1 family. CLIP subfamily.</text>
</comment>
<dbReference type="CDD" id="cd00190">
    <property type="entry name" value="Tryp_SPc"/>
    <property type="match status" value="2"/>
</dbReference>
<dbReference type="PROSITE" id="PS50240">
    <property type="entry name" value="TRYPSIN_DOM"/>
    <property type="match status" value="2"/>
</dbReference>
<evidence type="ECO:0000256" key="7">
    <source>
        <dbReference type="ARBA" id="ARBA00022820"/>
    </source>
</evidence>
<evidence type="ECO:0000256" key="14">
    <source>
        <dbReference type="SAM" id="SignalP"/>
    </source>
</evidence>
<keyword evidence="5 14" id="KW-0732">Signal</keyword>
<dbReference type="InterPro" id="IPR043504">
    <property type="entry name" value="Peptidase_S1_PA_chymotrypsin"/>
</dbReference>
<proteinExistence type="inferred from homology"/>
<keyword evidence="7" id="KW-0353">Hemolymph clotting</keyword>
<keyword evidence="6 13" id="KW-0378">Hydrolase</keyword>
<dbReference type="FunFam" id="2.40.10.10:FF:000002">
    <property type="entry name" value="Transmembrane protease serine"/>
    <property type="match status" value="1"/>
</dbReference>
<dbReference type="EC" id="3.4.21.84" evidence="12"/>
<evidence type="ECO:0000259" key="15">
    <source>
        <dbReference type="PROSITE" id="PS50240"/>
    </source>
</evidence>
<evidence type="ECO:0000256" key="10">
    <source>
        <dbReference type="ARBA" id="ARBA00024195"/>
    </source>
</evidence>
<feature type="chain" id="PRO_5036402814" description="limulus clotting factor C" evidence="14">
    <location>
        <begin position="17"/>
        <end position="731"/>
    </location>
</feature>
<gene>
    <name evidence="16" type="ORF">DSTB1V02_LOCUS9669</name>
</gene>
<keyword evidence="4 13" id="KW-0645">Protease</keyword>
<dbReference type="FunFam" id="2.40.10.10:FF:000120">
    <property type="entry name" value="Putative serine protease"/>
    <property type="match status" value="1"/>
</dbReference>
<sequence length="731" mass="81537">MGSPLCLAFLVTVVFGSVIQRREETESCTFDGEPGRCRAEGECFRSFPGSESTRRRQACFHVEHRATICCPITGNLASSGRIAGGKDTKQGAYPWMAALLQKAFTRRPFCGGSLITPVHVLTAAHCVDGIRLDPNSFQVRIGEHNFDSQSEKEHRDFPIRQVHVHPDYVETEFVIYNDLAILELDSSCMDEPRTVCLPDEPADFRNREAVVIGWGVPHLGGEQQPPILQQVNVEVFPHEECYFMYGGITYDHICAGDPWSGGRDSCQGDSGGPLHVLQRGKWVQVGIVSYGVDCGKSRHPGVYMNVSTYLPWIASRLHPYRLNEGRGVRVVHFQWGSRSVRGGGRVYGEDPRHGIISEADDGVLPGEEESLVQRSDRGRGEREAVGISLDGCSAPCVFVEETLLWGFAHHALPCPHRCALRLPVRPLYVTILRFMRMIAVVIRGSLDSIGQDLISYRVRMGEHNFDTESEAQHQDFYIRRIHINPNYRKTDYAVYDDLAILELSGSWREDPKTACLPDRPVDTRNREAIVIGWGVTSMGSDFQPSVLQQVEVDIYPHEKCESLYRGIEFTHICAGDHDFGGKDSCLGDSGGPLHVCLGRRWVQVGIVSYGFHCGKPQQPGVYVNISSFLPWIVGNIHPYRLNGMPPSMARWAVAMSAVALNSAFDFADDECGKTSEDPGGTIRCFSVDEETEENDFDSVDTECDSTRLRYSNILGFFSSLIYLARLRAVGY</sequence>
<keyword evidence="3" id="KW-0768">Sushi</keyword>
<keyword evidence="2" id="KW-0964">Secreted</keyword>
<evidence type="ECO:0000256" key="3">
    <source>
        <dbReference type="ARBA" id="ARBA00022659"/>
    </source>
</evidence>
<feature type="signal peptide" evidence="14">
    <location>
        <begin position="1"/>
        <end position="16"/>
    </location>
</feature>
<keyword evidence="9" id="KW-1015">Disulfide bond</keyword>
<dbReference type="InterPro" id="IPR018114">
    <property type="entry name" value="TRYPSIN_HIS"/>
</dbReference>
<evidence type="ECO:0000256" key="13">
    <source>
        <dbReference type="RuleBase" id="RU363034"/>
    </source>
</evidence>
<comment type="catalytic activity">
    <reaction evidence="11">
        <text>Selective cleavage of 103-Arg-|-Ser-104 and 124-Ile-|-Ile-125 bonds in Limulus clotting factor B to form activated factor B. Cleavage of -Pro-Arg-|-Xaa- bonds in synthetic substrates.</text>
        <dbReference type="EC" id="3.4.21.84"/>
    </reaction>
</comment>
<accession>A0A7R9A9F5</accession>
<dbReference type="PRINTS" id="PR00722">
    <property type="entry name" value="CHYMOTRYPSIN"/>
</dbReference>
<name>A0A7R9A9F5_9CRUS</name>
<dbReference type="Gene3D" id="2.40.10.10">
    <property type="entry name" value="Trypsin-like serine proteases"/>
    <property type="match status" value="2"/>
</dbReference>
<dbReference type="PROSITE" id="PS00134">
    <property type="entry name" value="TRYPSIN_HIS"/>
    <property type="match status" value="1"/>
</dbReference>
<keyword evidence="17" id="KW-1185">Reference proteome</keyword>
<reference evidence="16" key="1">
    <citation type="submission" date="2020-11" db="EMBL/GenBank/DDBJ databases">
        <authorList>
            <person name="Tran Van P."/>
        </authorList>
    </citation>
    <scope>NUCLEOTIDE SEQUENCE</scope>
</reference>
<dbReference type="InterPro" id="IPR001254">
    <property type="entry name" value="Trypsin_dom"/>
</dbReference>
<evidence type="ECO:0000256" key="1">
    <source>
        <dbReference type="ARBA" id="ARBA00004613"/>
    </source>
</evidence>
<organism evidence="16">
    <name type="scientific">Darwinula stevensoni</name>
    <dbReference type="NCBI Taxonomy" id="69355"/>
    <lineage>
        <taxon>Eukaryota</taxon>
        <taxon>Metazoa</taxon>
        <taxon>Ecdysozoa</taxon>
        <taxon>Arthropoda</taxon>
        <taxon>Crustacea</taxon>
        <taxon>Oligostraca</taxon>
        <taxon>Ostracoda</taxon>
        <taxon>Podocopa</taxon>
        <taxon>Podocopida</taxon>
        <taxon>Darwinulocopina</taxon>
        <taxon>Darwinuloidea</taxon>
        <taxon>Darwinulidae</taxon>
        <taxon>Darwinula</taxon>
    </lineage>
</organism>
<evidence type="ECO:0000256" key="11">
    <source>
        <dbReference type="ARBA" id="ARBA00052079"/>
    </source>
</evidence>
<dbReference type="Pfam" id="PF00089">
    <property type="entry name" value="Trypsin"/>
    <property type="match status" value="2"/>
</dbReference>
<protein>
    <recommendedName>
        <fullName evidence="12">limulus clotting factor C</fullName>
        <ecNumber evidence="12">3.4.21.84</ecNumber>
    </recommendedName>
</protein>
<dbReference type="GO" id="GO:0004252">
    <property type="term" value="F:serine-type endopeptidase activity"/>
    <property type="evidence" value="ECO:0007669"/>
    <property type="project" value="InterPro"/>
</dbReference>
<dbReference type="EMBL" id="CAJPEV010002539">
    <property type="protein sequence ID" value="CAG0897243.1"/>
    <property type="molecule type" value="Genomic_DNA"/>
</dbReference>
<dbReference type="GO" id="GO:0042381">
    <property type="term" value="P:hemolymph coagulation"/>
    <property type="evidence" value="ECO:0007669"/>
    <property type="project" value="UniProtKB-KW"/>
</dbReference>
<evidence type="ECO:0000256" key="6">
    <source>
        <dbReference type="ARBA" id="ARBA00022801"/>
    </source>
</evidence>
<dbReference type="PANTHER" id="PTHR24264">
    <property type="entry name" value="TRYPSIN-RELATED"/>
    <property type="match status" value="1"/>
</dbReference>
<dbReference type="PANTHER" id="PTHR24264:SF65">
    <property type="entry name" value="SRCR DOMAIN-CONTAINING PROTEIN"/>
    <property type="match status" value="1"/>
</dbReference>
<dbReference type="SUPFAM" id="SSF50494">
    <property type="entry name" value="Trypsin-like serine proteases"/>
    <property type="match status" value="2"/>
</dbReference>
<evidence type="ECO:0000256" key="12">
    <source>
        <dbReference type="ARBA" id="ARBA00066707"/>
    </source>
</evidence>
<dbReference type="Proteomes" id="UP000677054">
    <property type="component" value="Unassembled WGS sequence"/>
</dbReference>
<evidence type="ECO:0000256" key="8">
    <source>
        <dbReference type="ARBA" id="ARBA00022825"/>
    </source>
</evidence>
<evidence type="ECO:0000313" key="16">
    <source>
        <dbReference type="EMBL" id="CAD7249883.1"/>
    </source>
</evidence>
<dbReference type="InterPro" id="IPR009003">
    <property type="entry name" value="Peptidase_S1_PA"/>
</dbReference>
<comment type="subcellular location">
    <subcellularLocation>
        <location evidence="1">Secreted</location>
    </subcellularLocation>
</comment>
<keyword evidence="8 13" id="KW-0720">Serine protease</keyword>
<dbReference type="GO" id="GO:0005615">
    <property type="term" value="C:extracellular space"/>
    <property type="evidence" value="ECO:0007669"/>
    <property type="project" value="TreeGrafter"/>
</dbReference>
<feature type="domain" description="Peptidase S1" evidence="15">
    <location>
        <begin position="82"/>
        <end position="318"/>
    </location>
</feature>
<evidence type="ECO:0000256" key="5">
    <source>
        <dbReference type="ARBA" id="ARBA00022729"/>
    </source>
</evidence>
<dbReference type="InterPro" id="IPR001314">
    <property type="entry name" value="Peptidase_S1A"/>
</dbReference>
<evidence type="ECO:0000313" key="17">
    <source>
        <dbReference type="Proteomes" id="UP000677054"/>
    </source>
</evidence>
<dbReference type="AlphaFoldDB" id="A0A7R9A9F5"/>
<feature type="domain" description="Peptidase S1" evidence="15">
    <location>
        <begin position="340"/>
        <end position="637"/>
    </location>
</feature>
<evidence type="ECO:0000256" key="4">
    <source>
        <dbReference type="ARBA" id="ARBA00022670"/>
    </source>
</evidence>
<dbReference type="PROSITE" id="PS00135">
    <property type="entry name" value="TRYPSIN_SER"/>
    <property type="match status" value="2"/>
</dbReference>
<evidence type="ECO:0000256" key="9">
    <source>
        <dbReference type="ARBA" id="ARBA00023157"/>
    </source>
</evidence>